<evidence type="ECO:0000259" key="1">
    <source>
        <dbReference type="PROSITE" id="PS51819"/>
    </source>
</evidence>
<dbReference type="InterPro" id="IPR029068">
    <property type="entry name" value="Glyas_Bleomycin-R_OHBP_Dase"/>
</dbReference>
<dbReference type="SUPFAM" id="SSF54593">
    <property type="entry name" value="Glyoxalase/Bleomycin resistance protein/Dihydroxybiphenyl dioxygenase"/>
    <property type="match status" value="1"/>
</dbReference>
<accession>A0A3A9ZI80</accession>
<evidence type="ECO:0000313" key="3">
    <source>
        <dbReference type="Proteomes" id="UP000281726"/>
    </source>
</evidence>
<keyword evidence="3" id="KW-1185">Reference proteome</keyword>
<dbReference type="InterPro" id="IPR037523">
    <property type="entry name" value="VOC_core"/>
</dbReference>
<reference evidence="2 3" key="1">
    <citation type="journal article" date="2004" name="Syst. Appl. Microbiol.">
        <title>Cryptoendolithic actinomycetes from antarctic sandstone rock samples: Micromonospora endolithica sp. nov. and two isolates related to Micromonospora coerulea Jensen 1932.</title>
        <authorList>
            <person name="Hirsch P."/>
            <person name="Mevs U."/>
            <person name="Kroppenstedt R.M."/>
            <person name="Schumann P."/>
            <person name="Stackebrandt E."/>
        </authorList>
    </citation>
    <scope>NUCLEOTIDE SEQUENCE [LARGE SCALE GENOMIC DNA]</scope>
    <source>
        <strain evidence="2 3">JCM 12677</strain>
    </source>
</reference>
<gene>
    <name evidence="2" type="ORF">D7223_14040</name>
</gene>
<name>A0A3A9ZI80_9ACTN</name>
<feature type="domain" description="VOC" evidence="1">
    <location>
        <begin position="3"/>
        <end position="126"/>
    </location>
</feature>
<sequence length="130" mass="14075">MLRLGVVVIGVSDAERAAGFYARALGYRRYPLDRVEDGFVVLAPPDGGPLLALDEVGGPPADRPRVHLDLHAPDAEAMHAEVERLVTLGARRVDWDGYPTDPAAHNYDAYVVLADPEGNLFCVVDDTRAP</sequence>
<organism evidence="2 3">
    <name type="scientific">Micromonospora endolithica</name>
    <dbReference type="NCBI Taxonomy" id="230091"/>
    <lineage>
        <taxon>Bacteria</taxon>
        <taxon>Bacillati</taxon>
        <taxon>Actinomycetota</taxon>
        <taxon>Actinomycetes</taxon>
        <taxon>Micromonosporales</taxon>
        <taxon>Micromonosporaceae</taxon>
        <taxon>Micromonospora</taxon>
    </lineage>
</organism>
<dbReference type="RefSeq" id="WP_120728810.1">
    <property type="nucleotide sequence ID" value="NZ_RBAK01000004.1"/>
</dbReference>
<comment type="caution">
    <text evidence="2">The sequence shown here is derived from an EMBL/GenBank/DDBJ whole genome shotgun (WGS) entry which is preliminary data.</text>
</comment>
<dbReference type="OrthoDB" id="5524593at2"/>
<dbReference type="EMBL" id="RBAK01000004">
    <property type="protein sequence ID" value="RKN47849.1"/>
    <property type="molecule type" value="Genomic_DNA"/>
</dbReference>
<dbReference type="AlphaFoldDB" id="A0A3A9ZI80"/>
<dbReference type="CDD" id="cd06587">
    <property type="entry name" value="VOC"/>
    <property type="match status" value="1"/>
</dbReference>
<dbReference type="PANTHER" id="PTHR35908:SF1">
    <property type="entry name" value="CONSERVED PROTEIN"/>
    <property type="match status" value="1"/>
</dbReference>
<dbReference type="PROSITE" id="PS51819">
    <property type="entry name" value="VOC"/>
    <property type="match status" value="1"/>
</dbReference>
<dbReference type="Pfam" id="PF18029">
    <property type="entry name" value="Glyoxalase_6"/>
    <property type="match status" value="1"/>
</dbReference>
<dbReference type="InterPro" id="IPR041581">
    <property type="entry name" value="Glyoxalase_6"/>
</dbReference>
<protein>
    <submittedName>
        <fullName evidence="2">VOC family protein</fullName>
    </submittedName>
</protein>
<proteinExistence type="predicted"/>
<dbReference type="Gene3D" id="3.10.180.10">
    <property type="entry name" value="2,3-Dihydroxybiphenyl 1,2-Dioxygenase, domain 1"/>
    <property type="match status" value="1"/>
</dbReference>
<dbReference type="Proteomes" id="UP000281726">
    <property type="component" value="Unassembled WGS sequence"/>
</dbReference>
<evidence type="ECO:0000313" key="2">
    <source>
        <dbReference type="EMBL" id="RKN47849.1"/>
    </source>
</evidence>
<dbReference type="PANTHER" id="PTHR35908">
    <property type="entry name" value="HYPOTHETICAL FUSION PROTEIN"/>
    <property type="match status" value="1"/>
</dbReference>